<feature type="region of interest" description="Disordered" evidence="1">
    <location>
        <begin position="1"/>
        <end position="27"/>
    </location>
</feature>
<reference evidence="2 3" key="1">
    <citation type="journal article" date="2015" name="Proc. Natl. Acad. Sci. U.S.A.">
        <title>The resurrection genome of Boea hygrometrica: A blueprint for survival of dehydration.</title>
        <authorList>
            <person name="Xiao L."/>
            <person name="Yang G."/>
            <person name="Zhang L."/>
            <person name="Yang X."/>
            <person name="Zhao S."/>
            <person name="Ji Z."/>
            <person name="Zhou Q."/>
            <person name="Hu M."/>
            <person name="Wang Y."/>
            <person name="Chen M."/>
            <person name="Xu Y."/>
            <person name="Jin H."/>
            <person name="Xiao X."/>
            <person name="Hu G."/>
            <person name="Bao F."/>
            <person name="Hu Y."/>
            <person name="Wan P."/>
            <person name="Li L."/>
            <person name="Deng X."/>
            <person name="Kuang T."/>
            <person name="Xiang C."/>
            <person name="Zhu J.K."/>
            <person name="Oliver M.J."/>
            <person name="He Y."/>
        </authorList>
    </citation>
    <scope>NUCLEOTIDE SEQUENCE [LARGE SCALE GENOMIC DNA]</scope>
    <source>
        <strain evidence="3">cv. XS01</strain>
    </source>
</reference>
<protein>
    <submittedName>
        <fullName evidence="2">Methionine aminopeptidase 1D, chloroplastic/mitochondrial-like</fullName>
    </submittedName>
</protein>
<organism evidence="2 3">
    <name type="scientific">Dorcoceras hygrometricum</name>
    <dbReference type="NCBI Taxonomy" id="472368"/>
    <lineage>
        <taxon>Eukaryota</taxon>
        <taxon>Viridiplantae</taxon>
        <taxon>Streptophyta</taxon>
        <taxon>Embryophyta</taxon>
        <taxon>Tracheophyta</taxon>
        <taxon>Spermatophyta</taxon>
        <taxon>Magnoliopsida</taxon>
        <taxon>eudicotyledons</taxon>
        <taxon>Gunneridae</taxon>
        <taxon>Pentapetalae</taxon>
        <taxon>asterids</taxon>
        <taxon>lamiids</taxon>
        <taxon>Lamiales</taxon>
        <taxon>Gesneriaceae</taxon>
        <taxon>Didymocarpoideae</taxon>
        <taxon>Trichosporeae</taxon>
        <taxon>Loxocarpinae</taxon>
        <taxon>Dorcoceras</taxon>
    </lineage>
</organism>
<gene>
    <name evidence="2" type="ORF">F511_12616</name>
</gene>
<feature type="compositionally biased region" description="Basic and acidic residues" evidence="1">
    <location>
        <begin position="10"/>
        <end position="27"/>
    </location>
</feature>
<evidence type="ECO:0000313" key="3">
    <source>
        <dbReference type="Proteomes" id="UP000250235"/>
    </source>
</evidence>
<keyword evidence="3" id="KW-1185">Reference proteome</keyword>
<keyword evidence="2" id="KW-0378">Hydrolase</keyword>
<dbReference type="GO" id="GO:0004177">
    <property type="term" value="F:aminopeptidase activity"/>
    <property type="evidence" value="ECO:0007669"/>
    <property type="project" value="UniProtKB-KW"/>
</dbReference>
<name>A0A2Z7BRD9_9LAMI</name>
<evidence type="ECO:0000313" key="2">
    <source>
        <dbReference type="EMBL" id="KZV34551.1"/>
    </source>
</evidence>
<accession>A0A2Z7BRD9</accession>
<dbReference type="Proteomes" id="UP000250235">
    <property type="component" value="Unassembled WGS sequence"/>
</dbReference>
<keyword evidence="2" id="KW-0031">Aminopeptidase</keyword>
<keyword evidence="2" id="KW-0645">Protease</keyword>
<dbReference type="EMBL" id="KV005038">
    <property type="protein sequence ID" value="KZV34551.1"/>
    <property type="molecule type" value="Genomic_DNA"/>
</dbReference>
<dbReference type="AlphaFoldDB" id="A0A2Z7BRD9"/>
<evidence type="ECO:0000256" key="1">
    <source>
        <dbReference type="SAM" id="MobiDB-lite"/>
    </source>
</evidence>
<sequence>MTELSASPAEVRRELEEDYPMRSLKEEHSDHLPRIDLPIYRPVLSYSSSYIVPRPSPGNISLSVIRPSNFLLVQLQPILLSSFLGDRPPELLSSRPLDVVAALRLGKNSITSKCLSAKVFSG</sequence>
<proteinExistence type="predicted"/>